<comment type="caution">
    <text evidence="2">The sequence shown here is derived from an EMBL/GenBank/DDBJ whole genome shotgun (WGS) entry which is preliminary data.</text>
</comment>
<accession>A0ABD3FUY7</accession>
<feature type="compositionally biased region" description="Basic and acidic residues" evidence="1">
    <location>
        <begin position="1"/>
        <end position="27"/>
    </location>
</feature>
<reference evidence="2 3" key="1">
    <citation type="submission" date="2024-09" db="EMBL/GenBank/DDBJ databases">
        <title>Genome sequencing and assembly of Phytophthora oleae, isolate VK10A, causative agent of rot of olive drupes.</title>
        <authorList>
            <person name="Conti Taguali S."/>
            <person name="Riolo M."/>
            <person name="La Spada F."/>
            <person name="Cacciola S.O."/>
            <person name="Dionisio G."/>
        </authorList>
    </citation>
    <scope>NUCLEOTIDE SEQUENCE [LARGE SCALE GENOMIC DNA]</scope>
    <source>
        <strain evidence="2 3">VK10A</strain>
    </source>
</reference>
<keyword evidence="3" id="KW-1185">Reference proteome</keyword>
<evidence type="ECO:0000256" key="1">
    <source>
        <dbReference type="SAM" id="MobiDB-lite"/>
    </source>
</evidence>
<proteinExistence type="predicted"/>
<name>A0ABD3FUY7_9STRA</name>
<dbReference type="Proteomes" id="UP001632037">
    <property type="component" value="Unassembled WGS sequence"/>
</dbReference>
<evidence type="ECO:0000313" key="2">
    <source>
        <dbReference type="EMBL" id="KAL3669414.1"/>
    </source>
</evidence>
<protein>
    <recommendedName>
        <fullName evidence="4">Guanylate cyclase domain-containing protein</fullName>
    </recommendedName>
</protein>
<dbReference type="EMBL" id="JBIMZQ010000009">
    <property type="protein sequence ID" value="KAL3669414.1"/>
    <property type="molecule type" value="Genomic_DNA"/>
</dbReference>
<feature type="compositionally biased region" description="Basic and acidic residues" evidence="1">
    <location>
        <begin position="40"/>
        <end position="55"/>
    </location>
</feature>
<gene>
    <name evidence="2" type="ORF">V7S43_005808</name>
</gene>
<organism evidence="2 3">
    <name type="scientific">Phytophthora oleae</name>
    <dbReference type="NCBI Taxonomy" id="2107226"/>
    <lineage>
        <taxon>Eukaryota</taxon>
        <taxon>Sar</taxon>
        <taxon>Stramenopiles</taxon>
        <taxon>Oomycota</taxon>
        <taxon>Peronosporomycetes</taxon>
        <taxon>Peronosporales</taxon>
        <taxon>Peronosporaceae</taxon>
        <taxon>Phytophthora</taxon>
    </lineage>
</organism>
<evidence type="ECO:0008006" key="4">
    <source>
        <dbReference type="Google" id="ProtNLM"/>
    </source>
</evidence>
<dbReference type="AlphaFoldDB" id="A0ABD3FUY7"/>
<evidence type="ECO:0000313" key="3">
    <source>
        <dbReference type="Proteomes" id="UP001632037"/>
    </source>
</evidence>
<feature type="region of interest" description="Disordered" evidence="1">
    <location>
        <begin position="1"/>
        <end position="68"/>
    </location>
</feature>
<sequence>MGHRDCDDHNPSWHGKDDGERDWEAHPKSQSVLNSNSQSCHDDGIPHYQEVRVGESSHAGPELLGTEETHDDVAVILADLEHFVRF</sequence>
<feature type="compositionally biased region" description="Polar residues" evidence="1">
    <location>
        <begin position="28"/>
        <end position="39"/>
    </location>
</feature>